<proteinExistence type="predicted"/>
<dbReference type="Proteomes" id="UP000289455">
    <property type="component" value="Unassembled WGS sequence"/>
</dbReference>
<dbReference type="Gene3D" id="1.25.10.90">
    <property type="match status" value="1"/>
</dbReference>
<comment type="caution">
    <text evidence="1">The sequence shown here is derived from an EMBL/GenBank/DDBJ whole genome shotgun (WGS) entry which is preliminary data.</text>
</comment>
<dbReference type="PANTHER" id="PTHR34070:SF1">
    <property type="entry name" value="DNA ALKYLATION REPAIR PROTEIN"/>
    <property type="match status" value="1"/>
</dbReference>
<dbReference type="PANTHER" id="PTHR34070">
    <property type="entry name" value="ARMADILLO-TYPE FOLD"/>
    <property type="match status" value="1"/>
</dbReference>
<dbReference type="EMBL" id="SDHY01000003">
    <property type="protein sequence ID" value="RXK49675.1"/>
    <property type="molecule type" value="Genomic_DNA"/>
</dbReference>
<evidence type="ECO:0000313" key="2">
    <source>
        <dbReference type="Proteomes" id="UP000289455"/>
    </source>
</evidence>
<gene>
    <name evidence="1" type="ORF">ESB04_05730</name>
</gene>
<organism evidence="1 2">
    <name type="scientific">Aquirufa rosea</name>
    <dbReference type="NCBI Taxonomy" id="2509241"/>
    <lineage>
        <taxon>Bacteria</taxon>
        <taxon>Pseudomonadati</taxon>
        <taxon>Bacteroidota</taxon>
        <taxon>Cytophagia</taxon>
        <taxon>Cytophagales</taxon>
        <taxon>Flectobacillaceae</taxon>
        <taxon>Aquirufa</taxon>
    </lineage>
</organism>
<dbReference type="RefSeq" id="WP_129026772.1">
    <property type="nucleotide sequence ID" value="NZ_SDHY01000003.1"/>
</dbReference>
<sequence>MNFAVAHLVEVMHSHRDEENAHWMRKYMREQFPFLGIKKPIRAEIVKAWYPSKAKGLDWFQVANELFGLKEREFQYVAMDYLLLEKKHWDDRIPTLVEDWIGKQSWWDVVDVLGPKVMGYYFSEFPEQRNYWISRWMASGNFWLQRVCLLFQLSYKQNTDVKLLANLIQSLAQEKEFFIQKAIGWSLRQYARTNGYWVREFVQLQDLAPLSKREAMMHL</sequence>
<dbReference type="OrthoDB" id="1117222at2"/>
<dbReference type="InterPro" id="IPR014825">
    <property type="entry name" value="DNA_alkylation"/>
</dbReference>
<evidence type="ECO:0000313" key="1">
    <source>
        <dbReference type="EMBL" id="RXK49675.1"/>
    </source>
</evidence>
<name>A0A4Q1BZW6_9BACT</name>
<dbReference type="SUPFAM" id="SSF48371">
    <property type="entry name" value="ARM repeat"/>
    <property type="match status" value="1"/>
</dbReference>
<keyword evidence="2" id="KW-1185">Reference proteome</keyword>
<accession>A0A4Q1BZW6</accession>
<reference evidence="1 2" key="1">
    <citation type="submission" date="2019-01" db="EMBL/GenBank/DDBJ databases">
        <title>Cytophagaceae bacterium strain CAR-16.</title>
        <authorList>
            <person name="Chen W.-M."/>
        </authorList>
    </citation>
    <scope>NUCLEOTIDE SEQUENCE [LARGE SCALE GENOMIC DNA]</scope>
    <source>
        <strain evidence="1 2">CAR-16</strain>
    </source>
</reference>
<dbReference type="Pfam" id="PF08713">
    <property type="entry name" value="DNA_alkylation"/>
    <property type="match status" value="1"/>
</dbReference>
<protein>
    <submittedName>
        <fullName evidence="1">DNA alkylation repair protein</fullName>
    </submittedName>
</protein>
<dbReference type="AlphaFoldDB" id="A0A4Q1BZW6"/>
<dbReference type="InterPro" id="IPR016024">
    <property type="entry name" value="ARM-type_fold"/>
</dbReference>